<organism evidence="10 11">
    <name type="scientific">Pseudonocardia alni</name>
    <name type="common">Amycolata alni</name>
    <dbReference type="NCBI Taxonomy" id="33907"/>
    <lineage>
        <taxon>Bacteria</taxon>
        <taxon>Bacillati</taxon>
        <taxon>Actinomycetota</taxon>
        <taxon>Actinomycetes</taxon>
        <taxon>Pseudonocardiales</taxon>
        <taxon>Pseudonocardiaceae</taxon>
        <taxon>Pseudonocardia</taxon>
    </lineage>
</organism>
<evidence type="ECO:0000256" key="8">
    <source>
        <dbReference type="SAM" id="MobiDB-lite"/>
    </source>
</evidence>
<keyword evidence="11" id="KW-1185">Reference proteome</keyword>
<feature type="transmembrane region" description="Helical" evidence="9">
    <location>
        <begin position="57"/>
        <end position="90"/>
    </location>
</feature>
<evidence type="ECO:0000313" key="11">
    <source>
        <dbReference type="Proteomes" id="UP000549695"/>
    </source>
</evidence>
<dbReference type="PANTHER" id="PTHR10283:SF82">
    <property type="entry name" value="SOLUTE CARRIER FAMILY 13 MEMBER 2"/>
    <property type="match status" value="1"/>
</dbReference>
<evidence type="ECO:0000256" key="5">
    <source>
        <dbReference type="ARBA" id="ARBA00022989"/>
    </source>
</evidence>
<gene>
    <name evidence="10" type="ORF">HDA37_001071</name>
</gene>
<feature type="transmembrane region" description="Helical" evidence="9">
    <location>
        <begin position="197"/>
        <end position="226"/>
    </location>
</feature>
<feature type="transmembrane region" description="Helical" evidence="9">
    <location>
        <begin position="297"/>
        <end position="314"/>
    </location>
</feature>
<sequence length="517" mass="53404">MSAPTAGPAVATTEGDAEGPENRFDRVRSRVGAWAVVPIMLAALLLPDLPVEQRGMLAVLGFVVLLWICETIPIAATALIGIALLVLLGVGTSAEVFGAFGSPTVFLVIGAFLLARAMTVHGLDRRFALRVLSLPGIGNSTYRTALAFGVVAMLLATLVSASATAAMLLPIGVGVVRTVGDLIQEQNPQVRDHRTRFSCMLMLAIAYGAGVGSVLTPITGIANVIGRGAVEEMTGYQIPLFDWLTMSAPYVLVLGVVMFTTLVLLNRPETRRIPGGQEHFRAAHGALGAMSRGERNVLGIFLVTVVLWVVPSLLDTVGLVTPDTLLATVLDRFNEGAVVVATAGLLFFLPAGAGERTLTWPDASRIDWGTVVLVGVGLTIGRMMSRTGLADTVGAAVASVTGVDSLLLLCLVAVVLGMAISETTSNTASVGIVVPIVVPIAVAIGVDPLIPAMAAIFGGNAGAMLPVSTPPNAIVYGSGYVPMIRMIRTGVVADLATIPLILLATVGIGSMIGLALP</sequence>
<feature type="transmembrane region" description="Helical" evidence="9">
    <location>
        <begin position="151"/>
        <end position="176"/>
    </location>
</feature>
<dbReference type="GO" id="GO:0005886">
    <property type="term" value="C:plasma membrane"/>
    <property type="evidence" value="ECO:0007669"/>
    <property type="project" value="TreeGrafter"/>
</dbReference>
<comment type="similarity">
    <text evidence="2">Belongs to the SLC13A/DASS transporter (TC 2.A.47) family. NADC subfamily.</text>
</comment>
<evidence type="ECO:0000256" key="2">
    <source>
        <dbReference type="ARBA" id="ARBA00006772"/>
    </source>
</evidence>
<feature type="transmembrane region" description="Helical" evidence="9">
    <location>
        <begin position="31"/>
        <end position="50"/>
    </location>
</feature>
<dbReference type="EMBL" id="JACCCZ010000001">
    <property type="protein sequence ID" value="NYG00786.1"/>
    <property type="molecule type" value="Genomic_DNA"/>
</dbReference>
<feature type="transmembrane region" description="Helical" evidence="9">
    <location>
        <begin position="396"/>
        <end position="420"/>
    </location>
</feature>
<evidence type="ECO:0000256" key="4">
    <source>
        <dbReference type="ARBA" id="ARBA00022692"/>
    </source>
</evidence>
<feature type="transmembrane region" description="Helical" evidence="9">
    <location>
        <begin position="246"/>
        <end position="265"/>
    </location>
</feature>
<dbReference type="InterPro" id="IPR001898">
    <property type="entry name" value="SLC13A/DASS"/>
</dbReference>
<dbReference type="Proteomes" id="UP000549695">
    <property type="component" value="Unassembled WGS sequence"/>
</dbReference>
<feature type="region of interest" description="Disordered" evidence="8">
    <location>
        <begin position="1"/>
        <end position="22"/>
    </location>
</feature>
<feature type="transmembrane region" description="Helical" evidence="9">
    <location>
        <begin position="432"/>
        <end position="457"/>
    </location>
</feature>
<comment type="caution">
    <text evidence="10">The sequence shown here is derived from an EMBL/GenBank/DDBJ whole genome shotgun (WGS) entry which is preliminary data.</text>
</comment>
<evidence type="ECO:0000256" key="3">
    <source>
        <dbReference type="ARBA" id="ARBA00020150"/>
    </source>
</evidence>
<feature type="transmembrane region" description="Helical" evidence="9">
    <location>
        <begin position="96"/>
        <end position="115"/>
    </location>
</feature>
<dbReference type="GO" id="GO:0008514">
    <property type="term" value="F:organic anion transmembrane transporter activity"/>
    <property type="evidence" value="ECO:0007669"/>
    <property type="project" value="UniProtKB-ARBA"/>
</dbReference>
<comment type="subcellular location">
    <subcellularLocation>
        <location evidence="1">Membrane</location>
        <topology evidence="1">Multi-pass membrane protein</topology>
    </subcellularLocation>
</comment>
<name>A0A852W4C7_PSEA5</name>
<evidence type="ECO:0000256" key="6">
    <source>
        <dbReference type="ARBA" id="ARBA00023136"/>
    </source>
</evidence>
<keyword evidence="5 9" id="KW-1133">Transmembrane helix</keyword>
<protein>
    <recommendedName>
        <fullName evidence="3">Sodium-dependent dicarboxylate transporter SdcS</fullName>
    </recommendedName>
    <alternativeName>
        <fullName evidence="7">Na(+)/dicarboxylate symporter</fullName>
    </alternativeName>
</protein>
<dbReference type="GeneID" id="98050881"/>
<reference evidence="10 11" key="1">
    <citation type="submission" date="2020-07" db="EMBL/GenBank/DDBJ databases">
        <title>Sequencing the genomes of 1000 actinobacteria strains.</title>
        <authorList>
            <person name="Klenk H.-P."/>
        </authorList>
    </citation>
    <scope>NUCLEOTIDE SEQUENCE [LARGE SCALE GENOMIC DNA]</scope>
    <source>
        <strain evidence="10 11">DSM 44749</strain>
    </source>
</reference>
<evidence type="ECO:0000256" key="7">
    <source>
        <dbReference type="ARBA" id="ARBA00031174"/>
    </source>
</evidence>
<feature type="transmembrane region" description="Helical" evidence="9">
    <location>
        <begin position="495"/>
        <end position="516"/>
    </location>
</feature>
<dbReference type="AlphaFoldDB" id="A0A852W4C7"/>
<proteinExistence type="inferred from homology"/>
<keyword evidence="6 9" id="KW-0472">Membrane</keyword>
<evidence type="ECO:0000256" key="1">
    <source>
        <dbReference type="ARBA" id="ARBA00004141"/>
    </source>
</evidence>
<keyword evidence="4 9" id="KW-0812">Transmembrane</keyword>
<feature type="transmembrane region" description="Helical" evidence="9">
    <location>
        <begin position="334"/>
        <end position="354"/>
    </location>
</feature>
<evidence type="ECO:0000256" key="9">
    <source>
        <dbReference type="SAM" id="Phobius"/>
    </source>
</evidence>
<feature type="transmembrane region" description="Helical" evidence="9">
    <location>
        <begin position="463"/>
        <end position="483"/>
    </location>
</feature>
<dbReference type="RefSeq" id="WP_179760405.1">
    <property type="nucleotide sequence ID" value="NZ_BAAAJZ010000008.1"/>
</dbReference>
<evidence type="ECO:0000313" key="10">
    <source>
        <dbReference type="EMBL" id="NYG00786.1"/>
    </source>
</evidence>
<dbReference type="NCBIfam" id="TIGR00785">
    <property type="entry name" value="dass"/>
    <property type="match status" value="1"/>
</dbReference>
<dbReference type="PANTHER" id="PTHR10283">
    <property type="entry name" value="SOLUTE CARRIER FAMILY 13 MEMBER"/>
    <property type="match status" value="1"/>
</dbReference>
<accession>A0A852W4C7</accession>
<dbReference type="Pfam" id="PF00939">
    <property type="entry name" value="Na_sulph_symp"/>
    <property type="match status" value="1"/>
</dbReference>
<feature type="transmembrane region" description="Helical" evidence="9">
    <location>
        <begin position="366"/>
        <end position="384"/>
    </location>
</feature>
<dbReference type="GO" id="GO:1905039">
    <property type="term" value="P:carboxylic acid transmembrane transport"/>
    <property type="evidence" value="ECO:0007669"/>
    <property type="project" value="UniProtKB-ARBA"/>
</dbReference>